<keyword evidence="8" id="KW-0121">Carboxypeptidase</keyword>
<comment type="cofactor">
    <cofactor evidence="1">
        <name>chloride</name>
        <dbReference type="ChEBI" id="CHEBI:17996"/>
    </cofactor>
</comment>
<keyword evidence="8" id="KW-0862">Zinc</keyword>
<comment type="cofactor">
    <cofactor evidence="8">
        <name>Zn(2+)</name>
        <dbReference type="ChEBI" id="CHEBI:29105"/>
    </cofactor>
    <text evidence="8">Binds 2 Zn(2+) ions per subunit.</text>
</comment>
<dbReference type="Pfam" id="PF01401">
    <property type="entry name" value="Peptidase_M2"/>
    <property type="match status" value="2"/>
</dbReference>
<dbReference type="GO" id="GO:0006508">
    <property type="term" value="P:proteolysis"/>
    <property type="evidence" value="ECO:0007669"/>
    <property type="project" value="UniProtKB-KW"/>
</dbReference>
<dbReference type="GO" id="GO:0046872">
    <property type="term" value="F:metal ion binding"/>
    <property type="evidence" value="ECO:0007669"/>
    <property type="project" value="UniProtKB-KW"/>
</dbReference>
<dbReference type="Proteomes" id="UP000287033">
    <property type="component" value="Unassembled WGS sequence"/>
</dbReference>
<name>A0A401RTZ9_CHIPU</name>
<gene>
    <name evidence="9" type="ORF">chiPu_0020087</name>
</gene>
<keyword evidence="8" id="KW-0378">Hydrolase</keyword>
<evidence type="ECO:0000256" key="2">
    <source>
        <dbReference type="ARBA" id="ARBA00008139"/>
    </source>
</evidence>
<protein>
    <recommendedName>
        <fullName evidence="8">Angiotensin-converting enzyme</fullName>
        <ecNumber evidence="8">3.4.-.-</ecNumber>
    </recommendedName>
</protein>
<evidence type="ECO:0000256" key="7">
    <source>
        <dbReference type="PROSITE-ProRule" id="PRU01355"/>
    </source>
</evidence>
<keyword evidence="10" id="KW-1185">Reference proteome</keyword>
<keyword evidence="5 8" id="KW-0325">Glycoprotein</keyword>
<dbReference type="SUPFAM" id="SSF55486">
    <property type="entry name" value="Metalloproteases ('zincins'), catalytic domain"/>
    <property type="match status" value="2"/>
</dbReference>
<dbReference type="GO" id="GO:0004180">
    <property type="term" value="F:carboxypeptidase activity"/>
    <property type="evidence" value="ECO:0007669"/>
    <property type="project" value="UniProtKB-KW"/>
</dbReference>
<comment type="similarity">
    <text evidence="2 7 8">Belongs to the peptidase M2 family.</text>
</comment>
<dbReference type="EMBL" id="BEZZ01002342">
    <property type="protein sequence ID" value="GCC21613.1"/>
    <property type="molecule type" value="Genomic_DNA"/>
</dbReference>
<evidence type="ECO:0000256" key="1">
    <source>
        <dbReference type="ARBA" id="ARBA00001923"/>
    </source>
</evidence>
<feature type="binding site" evidence="6">
    <location>
        <position position="20"/>
    </location>
    <ligand>
        <name>chloride</name>
        <dbReference type="ChEBI" id="CHEBI:17996"/>
        <label>1</label>
    </ligand>
</feature>
<evidence type="ECO:0000256" key="4">
    <source>
        <dbReference type="ARBA" id="ARBA00023157"/>
    </source>
</evidence>
<dbReference type="GO" id="GO:0008241">
    <property type="term" value="F:peptidyl-dipeptidase activity"/>
    <property type="evidence" value="ECO:0007669"/>
    <property type="project" value="UniProtKB-EC"/>
</dbReference>
<evidence type="ECO:0000256" key="6">
    <source>
        <dbReference type="PIRSR" id="PIRSR601548-2"/>
    </source>
</evidence>
<dbReference type="GO" id="GO:0008237">
    <property type="term" value="F:metallopeptidase activity"/>
    <property type="evidence" value="ECO:0007669"/>
    <property type="project" value="UniProtKB-KW"/>
</dbReference>
<dbReference type="OrthoDB" id="10029630at2759"/>
<dbReference type="GO" id="GO:0005886">
    <property type="term" value="C:plasma membrane"/>
    <property type="evidence" value="ECO:0007669"/>
    <property type="project" value="TreeGrafter"/>
</dbReference>
<sequence>MELTLATGHADTGAFWRSLYDSKTFEADLENIYNELKPLYLNLHAYVRRALHNKYGDKYVNLKGPIPAHLLGNMWAQSWNNVFKLLIPYPSASHVDATPQMIAQGWTPIKIHFSSPESDINYLMSIALDKIAFLPFSYLMDQWRWKVFDGRIPEDVYNQEWWNLRSSLQAIPDILFPFIRFPLGLQASTDSSSPPWRTSPLTPAPPHEALPSIQDSWCTHSARLPTTHCRLSVSLD</sequence>
<accession>A0A401RTZ9</accession>
<comment type="caution">
    <text evidence="7">Lacks conserved residue(s) required for the propagation of feature annotation.</text>
</comment>
<keyword evidence="8" id="KW-0645">Protease</keyword>
<dbReference type="STRING" id="137246.A0A401RTZ9"/>
<dbReference type="PANTHER" id="PTHR10514">
    <property type="entry name" value="ANGIOTENSIN-CONVERTING ENZYME"/>
    <property type="match status" value="1"/>
</dbReference>
<evidence type="ECO:0000313" key="10">
    <source>
        <dbReference type="Proteomes" id="UP000287033"/>
    </source>
</evidence>
<dbReference type="PROSITE" id="PS52011">
    <property type="entry name" value="PEPTIDASE_M2"/>
    <property type="match status" value="2"/>
</dbReference>
<evidence type="ECO:0000256" key="5">
    <source>
        <dbReference type="ARBA" id="ARBA00023180"/>
    </source>
</evidence>
<dbReference type="InterPro" id="IPR001548">
    <property type="entry name" value="Peptidase_M2"/>
</dbReference>
<proteinExistence type="inferred from homology"/>
<dbReference type="EC" id="3.4.-.-" evidence="8"/>
<keyword evidence="3" id="KW-0732">Signal</keyword>
<comment type="caution">
    <text evidence="9">The sequence shown here is derived from an EMBL/GenBank/DDBJ whole genome shotgun (WGS) entry which is preliminary data.</text>
</comment>
<organism evidence="9 10">
    <name type="scientific">Chiloscyllium punctatum</name>
    <name type="common">Brownbanded bambooshark</name>
    <name type="synonym">Hemiscyllium punctatum</name>
    <dbReference type="NCBI Taxonomy" id="137246"/>
    <lineage>
        <taxon>Eukaryota</taxon>
        <taxon>Metazoa</taxon>
        <taxon>Chordata</taxon>
        <taxon>Craniata</taxon>
        <taxon>Vertebrata</taxon>
        <taxon>Chondrichthyes</taxon>
        <taxon>Elasmobranchii</taxon>
        <taxon>Galeomorphii</taxon>
        <taxon>Galeoidea</taxon>
        <taxon>Orectolobiformes</taxon>
        <taxon>Hemiscylliidae</taxon>
        <taxon>Chiloscyllium</taxon>
    </lineage>
</organism>
<evidence type="ECO:0000256" key="8">
    <source>
        <dbReference type="RuleBase" id="RU361144"/>
    </source>
</evidence>
<evidence type="ECO:0000313" key="9">
    <source>
        <dbReference type="EMBL" id="GCC21613.1"/>
    </source>
</evidence>
<keyword evidence="8" id="KW-0479">Metal-binding</keyword>
<keyword evidence="8" id="KW-0482">Metalloprotease</keyword>
<evidence type="ECO:0000256" key="3">
    <source>
        <dbReference type="ARBA" id="ARBA00022729"/>
    </source>
</evidence>
<reference evidence="9 10" key="1">
    <citation type="journal article" date="2018" name="Nat. Ecol. Evol.">
        <title>Shark genomes provide insights into elasmobranch evolution and the origin of vertebrates.</title>
        <authorList>
            <person name="Hara Y"/>
            <person name="Yamaguchi K"/>
            <person name="Onimaru K"/>
            <person name="Kadota M"/>
            <person name="Koyanagi M"/>
            <person name="Keeley SD"/>
            <person name="Tatsumi K"/>
            <person name="Tanaka K"/>
            <person name="Motone F"/>
            <person name="Kageyama Y"/>
            <person name="Nozu R"/>
            <person name="Adachi N"/>
            <person name="Nishimura O"/>
            <person name="Nakagawa R"/>
            <person name="Tanegashima C"/>
            <person name="Kiyatake I"/>
            <person name="Matsumoto R"/>
            <person name="Murakumo K"/>
            <person name="Nishida K"/>
            <person name="Terakita A"/>
            <person name="Kuratani S"/>
            <person name="Sato K"/>
            <person name="Hyodo S Kuraku.S."/>
        </authorList>
    </citation>
    <scope>NUCLEOTIDE SEQUENCE [LARGE SCALE GENOMIC DNA]</scope>
</reference>
<dbReference type="PANTHER" id="PTHR10514:SF27">
    <property type="entry name" value="ANGIOTENSIN-CONVERTING ENZYME"/>
    <property type="match status" value="1"/>
</dbReference>
<dbReference type="AlphaFoldDB" id="A0A401RTZ9"/>
<keyword evidence="4" id="KW-1015">Disulfide bond</keyword>
<dbReference type="PRINTS" id="PR00791">
    <property type="entry name" value="PEPDIPTASEA"/>
</dbReference>